<keyword evidence="2" id="KW-1185">Reference proteome</keyword>
<proteinExistence type="predicted"/>
<dbReference type="AlphaFoldDB" id="A0A8X6UDS2"/>
<gene>
    <name evidence="1" type="ORF">NPIL_615121</name>
</gene>
<evidence type="ECO:0000313" key="1">
    <source>
        <dbReference type="EMBL" id="GFU08473.1"/>
    </source>
</evidence>
<dbReference type="OrthoDB" id="10532251at2759"/>
<organism evidence="1 2">
    <name type="scientific">Nephila pilipes</name>
    <name type="common">Giant wood spider</name>
    <name type="synonym">Nephila maculata</name>
    <dbReference type="NCBI Taxonomy" id="299642"/>
    <lineage>
        <taxon>Eukaryota</taxon>
        <taxon>Metazoa</taxon>
        <taxon>Ecdysozoa</taxon>
        <taxon>Arthropoda</taxon>
        <taxon>Chelicerata</taxon>
        <taxon>Arachnida</taxon>
        <taxon>Araneae</taxon>
        <taxon>Araneomorphae</taxon>
        <taxon>Entelegynae</taxon>
        <taxon>Araneoidea</taxon>
        <taxon>Nephilidae</taxon>
        <taxon>Nephila</taxon>
    </lineage>
</organism>
<comment type="caution">
    <text evidence="1">The sequence shown here is derived from an EMBL/GenBank/DDBJ whole genome shotgun (WGS) entry which is preliminary data.</text>
</comment>
<dbReference type="Proteomes" id="UP000887013">
    <property type="component" value="Unassembled WGS sequence"/>
</dbReference>
<dbReference type="EMBL" id="BMAW01124568">
    <property type="protein sequence ID" value="GFU08473.1"/>
    <property type="molecule type" value="Genomic_DNA"/>
</dbReference>
<reference evidence="1" key="1">
    <citation type="submission" date="2020-08" db="EMBL/GenBank/DDBJ databases">
        <title>Multicomponent nature underlies the extraordinary mechanical properties of spider dragline silk.</title>
        <authorList>
            <person name="Kono N."/>
            <person name="Nakamura H."/>
            <person name="Mori M."/>
            <person name="Yoshida Y."/>
            <person name="Ohtoshi R."/>
            <person name="Malay A.D."/>
            <person name="Moran D.A.P."/>
            <person name="Tomita M."/>
            <person name="Numata K."/>
            <person name="Arakawa K."/>
        </authorList>
    </citation>
    <scope>NUCLEOTIDE SEQUENCE</scope>
</reference>
<evidence type="ECO:0000313" key="2">
    <source>
        <dbReference type="Proteomes" id="UP000887013"/>
    </source>
</evidence>
<accession>A0A8X6UDS2</accession>
<sequence length="143" mass="16380">MNKYLTNPKGDCCFKHCIHICWVKMKILTICTATLEVHRFINSTLSRSSAQGDFLWAKGEIVSSADERTVRGQPLCFRKPNDASLINHLAERERRGTLFTSSKEGSGKEETPDLYRQCQKGRTKCQRHLPPGMTPGREEIYYK</sequence>
<protein>
    <submittedName>
        <fullName evidence="1">Uncharacterized protein</fullName>
    </submittedName>
</protein>
<name>A0A8X6UDS2_NEPPI</name>